<gene>
    <name evidence="1" type="ORF">acsn021_45010</name>
</gene>
<reference evidence="1 2" key="1">
    <citation type="journal article" date="2016" name="Int. J. Syst. Evol. Microbiol.">
        <title>Descriptions of Anaerotaenia torta gen. nov., sp. nov. and Anaerocolumna cellulosilytica gen. nov., sp. nov. isolated from a methanogenic reactor of cattle waste.</title>
        <authorList>
            <person name="Uek A."/>
            <person name="Ohtaki Y."/>
            <person name="Kaku N."/>
            <person name="Ueki K."/>
        </authorList>
    </citation>
    <scope>NUCLEOTIDE SEQUENCE [LARGE SCALE GENOMIC DNA]</scope>
    <source>
        <strain evidence="1 2">SN021</strain>
    </source>
</reference>
<name>A0A6S6RCH4_9FIRM</name>
<dbReference type="EMBL" id="AP023367">
    <property type="protein sequence ID" value="BCJ96932.1"/>
    <property type="molecule type" value="Genomic_DNA"/>
</dbReference>
<protein>
    <submittedName>
        <fullName evidence="1">Uncharacterized protein</fullName>
    </submittedName>
</protein>
<dbReference type="RefSeq" id="WP_184092823.1">
    <property type="nucleotide sequence ID" value="NZ_AP023367.1"/>
</dbReference>
<organism evidence="1 2">
    <name type="scientific">Anaerocolumna cellulosilytica</name>
    <dbReference type="NCBI Taxonomy" id="433286"/>
    <lineage>
        <taxon>Bacteria</taxon>
        <taxon>Bacillati</taxon>
        <taxon>Bacillota</taxon>
        <taxon>Clostridia</taxon>
        <taxon>Lachnospirales</taxon>
        <taxon>Lachnospiraceae</taxon>
        <taxon>Anaerocolumna</taxon>
    </lineage>
</organism>
<sequence>MTLDEKLEQFYNAAMESATSQNIQIIDEYKKSLQIIFDEHKKEALRKAEITYRVESEKLIREKNRDLSAEAVHIKRKLSEQSAEYTDKLFEEVSAKLQEYMTTSNYFDLLCSQIKSAKDFARDEDITIYINPTDTNLKASLEANTGAVLTVSDRDFIGGTRAVIQDKNILIDSSFLTRLAEAKSTFTL</sequence>
<dbReference type="Proteomes" id="UP000515561">
    <property type="component" value="Chromosome"/>
</dbReference>
<proteinExistence type="predicted"/>
<dbReference type="AlphaFoldDB" id="A0A6S6RCH4"/>
<dbReference type="SUPFAM" id="SSF160527">
    <property type="entry name" value="V-type ATPase subunit E-like"/>
    <property type="match status" value="1"/>
</dbReference>
<dbReference type="InterPro" id="IPR038495">
    <property type="entry name" value="ATPase_E_C"/>
</dbReference>
<dbReference type="KEGG" id="acel:acsn021_45010"/>
<dbReference type="Gene3D" id="3.30.2320.30">
    <property type="entry name" value="ATP synthase, E subunit, C-terminal"/>
    <property type="match status" value="1"/>
</dbReference>
<evidence type="ECO:0000313" key="1">
    <source>
        <dbReference type="EMBL" id="BCJ96932.1"/>
    </source>
</evidence>
<accession>A0A6S6RCH4</accession>
<keyword evidence="2" id="KW-1185">Reference proteome</keyword>
<evidence type="ECO:0000313" key="2">
    <source>
        <dbReference type="Proteomes" id="UP000515561"/>
    </source>
</evidence>